<name>Q0CAT3_ASPTN</name>
<dbReference type="AlphaFoldDB" id="Q0CAT3"/>
<dbReference type="InterPro" id="IPR029044">
    <property type="entry name" value="Nucleotide-diphossugar_trans"/>
</dbReference>
<dbReference type="EMBL" id="CH476607">
    <property type="protein sequence ID" value="EAU30338.1"/>
    <property type="molecule type" value="Genomic_DNA"/>
</dbReference>
<dbReference type="SUPFAM" id="SSF53448">
    <property type="entry name" value="Nucleotide-diphospho-sugar transferases"/>
    <property type="match status" value="1"/>
</dbReference>
<keyword evidence="2" id="KW-0472">Membrane</keyword>
<keyword evidence="2" id="KW-0812">Transmembrane</keyword>
<feature type="region of interest" description="Disordered" evidence="1">
    <location>
        <begin position="100"/>
        <end position="121"/>
    </location>
</feature>
<feature type="transmembrane region" description="Helical" evidence="2">
    <location>
        <begin position="56"/>
        <end position="83"/>
    </location>
</feature>
<dbReference type="GeneID" id="4353943"/>
<dbReference type="PANTHER" id="PTHR36851">
    <property type="entry name" value="UNNAMED PRODUCT"/>
    <property type="match status" value="1"/>
</dbReference>
<dbReference type="OMA" id="MWGALDS"/>
<feature type="transmembrane region" description="Helical" evidence="2">
    <location>
        <begin position="434"/>
        <end position="455"/>
    </location>
</feature>
<gene>
    <name evidence="5" type="ORF">ATEG_09201</name>
</gene>
<evidence type="ECO:0000256" key="1">
    <source>
        <dbReference type="SAM" id="MobiDB-lite"/>
    </source>
</evidence>
<protein>
    <recommendedName>
        <fullName evidence="4">Glycosyltransferase 2-like domain-containing protein</fullName>
    </recommendedName>
</protein>
<organism evidence="5 6">
    <name type="scientific">Aspergillus terreus (strain NIH 2624 / FGSC A1156)</name>
    <dbReference type="NCBI Taxonomy" id="341663"/>
    <lineage>
        <taxon>Eukaryota</taxon>
        <taxon>Fungi</taxon>
        <taxon>Dikarya</taxon>
        <taxon>Ascomycota</taxon>
        <taxon>Pezizomycotina</taxon>
        <taxon>Eurotiomycetes</taxon>
        <taxon>Eurotiomycetidae</taxon>
        <taxon>Eurotiales</taxon>
        <taxon>Aspergillaceae</taxon>
        <taxon>Aspergillus</taxon>
        <taxon>Aspergillus subgen. Circumdati</taxon>
    </lineage>
</organism>
<feature type="domain" description="Glycosyltransferase 2-like" evidence="4">
    <location>
        <begin position="245"/>
        <end position="478"/>
    </location>
</feature>
<feature type="signal peptide" evidence="3">
    <location>
        <begin position="1"/>
        <end position="25"/>
    </location>
</feature>
<evidence type="ECO:0000313" key="5">
    <source>
        <dbReference type="EMBL" id="EAU30338.1"/>
    </source>
</evidence>
<sequence>MGALWASRCLPAFSIVALVVLLVLATDTAVLPWNGEHTPPSSTTTRAPLTGAQNLFVVYTVFIHANILLFTIRLAWSFVAAPFRTQRVLDRRSSPGYSYASSSASETSLDGPPSPTTSSGLSAYEEESLMGDETTPEVIHAIILPNYSEDIDTLRMTLGVLASHPRARGQYEVYLAMEQKEIGATDKAGRLVSEYEKSFLRISTTFHPAGLPGEIPGKSSNIAFAARHIANVHQVDLNEGTSNVVITVMDADTHLLQDYFSEIRRLHYAHPADADHTIYTCPIIFDRNSHETPIMVRCADLLWGFAGLSTMYLGSSLSIPTSVYSLPLSLAEDVGGWDSDATAIGEDMHMMLKCYFETAGNVVTRVVFVPASQCNISSDVNRGWRWTLDTCLARYRQALRHMWGALDSGFAVRQSISHLRRFNRRWLLLLPRHLALLHLLFEAHFLPCHLVILMLYSAAYEMLSPAGTLHHSIAWAFWVTGMLRASSFVGMNVCLVLYERWHALCLRVRRKDMLDASLPDCGFSPRCWWHVSFLLERICFPIAGTLYGPIPTFHAVFSHLWTDRLEYRVSKKPVFGEKCV</sequence>
<dbReference type="OrthoDB" id="5819478at2759"/>
<accession>Q0CAT3</accession>
<dbReference type="InterPro" id="IPR001173">
    <property type="entry name" value="Glyco_trans_2-like"/>
</dbReference>
<evidence type="ECO:0000259" key="4">
    <source>
        <dbReference type="Pfam" id="PF13632"/>
    </source>
</evidence>
<dbReference type="PANTHER" id="PTHR36851:SF1">
    <property type="entry name" value="GLYCO_TRANS_2-LIKE DOMAIN-CONTAINING PROTEIN"/>
    <property type="match status" value="1"/>
</dbReference>
<dbReference type="RefSeq" id="XP_001217823.1">
    <property type="nucleotide sequence ID" value="XM_001217822.1"/>
</dbReference>
<dbReference type="HOGENOM" id="CLU_014663_1_0_1"/>
<keyword evidence="3" id="KW-0732">Signal</keyword>
<dbReference type="Proteomes" id="UP000007963">
    <property type="component" value="Unassembled WGS sequence"/>
</dbReference>
<proteinExistence type="predicted"/>
<dbReference type="eggNOG" id="ENOG502QTTH">
    <property type="taxonomic scope" value="Eukaryota"/>
</dbReference>
<evidence type="ECO:0000256" key="3">
    <source>
        <dbReference type="SAM" id="SignalP"/>
    </source>
</evidence>
<evidence type="ECO:0000313" key="6">
    <source>
        <dbReference type="Proteomes" id="UP000007963"/>
    </source>
</evidence>
<dbReference type="Pfam" id="PF13632">
    <property type="entry name" value="Glyco_trans_2_3"/>
    <property type="match status" value="1"/>
</dbReference>
<feature type="chain" id="PRO_5004169942" description="Glycosyltransferase 2-like domain-containing protein" evidence="3">
    <location>
        <begin position="26"/>
        <end position="580"/>
    </location>
</feature>
<dbReference type="Gene3D" id="3.90.550.10">
    <property type="entry name" value="Spore Coat Polysaccharide Biosynthesis Protein SpsA, Chain A"/>
    <property type="match status" value="1"/>
</dbReference>
<dbReference type="VEuPathDB" id="FungiDB:ATEG_09201"/>
<evidence type="ECO:0000256" key="2">
    <source>
        <dbReference type="SAM" id="Phobius"/>
    </source>
</evidence>
<reference evidence="6" key="1">
    <citation type="submission" date="2005-09" db="EMBL/GenBank/DDBJ databases">
        <title>Annotation of the Aspergillus terreus NIH2624 genome.</title>
        <authorList>
            <person name="Birren B.W."/>
            <person name="Lander E.S."/>
            <person name="Galagan J.E."/>
            <person name="Nusbaum C."/>
            <person name="Devon K."/>
            <person name="Henn M."/>
            <person name="Ma L.-J."/>
            <person name="Jaffe D.B."/>
            <person name="Butler J."/>
            <person name="Alvarez P."/>
            <person name="Gnerre S."/>
            <person name="Grabherr M."/>
            <person name="Kleber M."/>
            <person name="Mauceli E.W."/>
            <person name="Brockman W."/>
            <person name="Rounsley S."/>
            <person name="Young S.K."/>
            <person name="LaButti K."/>
            <person name="Pushparaj V."/>
            <person name="DeCaprio D."/>
            <person name="Crawford M."/>
            <person name="Koehrsen M."/>
            <person name="Engels R."/>
            <person name="Montgomery P."/>
            <person name="Pearson M."/>
            <person name="Howarth C."/>
            <person name="Larson L."/>
            <person name="Luoma S."/>
            <person name="White J."/>
            <person name="Alvarado L."/>
            <person name="Kodira C.D."/>
            <person name="Zeng Q."/>
            <person name="Oleary S."/>
            <person name="Yandava C."/>
            <person name="Denning D.W."/>
            <person name="Nierman W.C."/>
            <person name="Milne T."/>
            <person name="Madden K."/>
        </authorList>
    </citation>
    <scope>NUCLEOTIDE SEQUENCE [LARGE SCALE GENOMIC DNA]</scope>
    <source>
        <strain evidence="6">NIH 2624 / FGSC A1156</strain>
    </source>
</reference>
<keyword evidence="2" id="KW-1133">Transmembrane helix</keyword>
<feature type="transmembrane region" description="Helical" evidence="2">
    <location>
        <begin position="475"/>
        <end position="498"/>
    </location>
</feature>